<name>A0ACC0BJD1_CATRO</name>
<accession>A0ACC0BJD1</accession>
<evidence type="ECO:0000313" key="2">
    <source>
        <dbReference type="Proteomes" id="UP001060085"/>
    </source>
</evidence>
<proteinExistence type="predicted"/>
<keyword evidence="2" id="KW-1185">Reference proteome</keyword>
<dbReference type="EMBL" id="CM044703">
    <property type="protein sequence ID" value="KAI5672781.1"/>
    <property type="molecule type" value="Genomic_DNA"/>
</dbReference>
<organism evidence="1 2">
    <name type="scientific">Catharanthus roseus</name>
    <name type="common">Madagascar periwinkle</name>
    <name type="synonym">Vinca rosea</name>
    <dbReference type="NCBI Taxonomy" id="4058"/>
    <lineage>
        <taxon>Eukaryota</taxon>
        <taxon>Viridiplantae</taxon>
        <taxon>Streptophyta</taxon>
        <taxon>Embryophyta</taxon>
        <taxon>Tracheophyta</taxon>
        <taxon>Spermatophyta</taxon>
        <taxon>Magnoliopsida</taxon>
        <taxon>eudicotyledons</taxon>
        <taxon>Gunneridae</taxon>
        <taxon>Pentapetalae</taxon>
        <taxon>asterids</taxon>
        <taxon>lamiids</taxon>
        <taxon>Gentianales</taxon>
        <taxon>Apocynaceae</taxon>
        <taxon>Rauvolfioideae</taxon>
        <taxon>Vinceae</taxon>
        <taxon>Catharanthinae</taxon>
        <taxon>Catharanthus</taxon>
    </lineage>
</organism>
<gene>
    <name evidence="1" type="ORF">M9H77_13145</name>
</gene>
<protein>
    <submittedName>
        <fullName evidence="1">Uncharacterized protein</fullName>
    </submittedName>
</protein>
<comment type="caution">
    <text evidence="1">The sequence shown here is derived from an EMBL/GenBank/DDBJ whole genome shotgun (WGS) entry which is preliminary data.</text>
</comment>
<dbReference type="Proteomes" id="UP001060085">
    <property type="component" value="Linkage Group LG03"/>
</dbReference>
<reference evidence="2" key="1">
    <citation type="journal article" date="2023" name="Nat. Plants">
        <title>Single-cell RNA sequencing provides a high-resolution roadmap for understanding the multicellular compartmentation of specialized metabolism.</title>
        <authorList>
            <person name="Sun S."/>
            <person name="Shen X."/>
            <person name="Li Y."/>
            <person name="Li Y."/>
            <person name="Wang S."/>
            <person name="Li R."/>
            <person name="Zhang H."/>
            <person name="Shen G."/>
            <person name="Guo B."/>
            <person name="Wei J."/>
            <person name="Xu J."/>
            <person name="St-Pierre B."/>
            <person name="Chen S."/>
            <person name="Sun C."/>
        </authorList>
    </citation>
    <scope>NUCLEOTIDE SEQUENCE [LARGE SCALE GENOMIC DNA]</scope>
</reference>
<evidence type="ECO:0000313" key="1">
    <source>
        <dbReference type="EMBL" id="KAI5672781.1"/>
    </source>
</evidence>
<sequence length="213" mass="23649">MVQHVAPAPQMIITSCLTIGHYMGTADIFVVLCRLRLTDTQVLGKTSEEDLELKGKGKKRTRSSLRLKVSAGSAFKKSKAQSSGPSVIQANHALNHYFYSKEQVDQMIDFKAKAIVAEKKVHQQALAMFNTLDMLHQSGYVEMALFPTQYNESLIREFYANLNEGVEKSHRQFYGVVNVRGIVVAFPPANIAELLCCPHYVEIEGTGIEGVAD</sequence>